<evidence type="ECO:0000256" key="1">
    <source>
        <dbReference type="SAM" id="MobiDB-lite"/>
    </source>
</evidence>
<dbReference type="EMBL" id="SRPR01000425">
    <property type="protein sequence ID" value="KAG5953409.1"/>
    <property type="molecule type" value="Genomic_DNA"/>
</dbReference>
<name>A0ABQ7P700_9HYPO</name>
<reference evidence="2 3" key="1">
    <citation type="journal article" date="2020" name="bioRxiv">
        <title>Whole genome comparisons of ergot fungi reveals the divergence and evolution of species within the genus Claviceps are the result of varying mechanisms driving genome evolution and host range expansion.</title>
        <authorList>
            <person name="Wyka S.A."/>
            <person name="Mondo S.J."/>
            <person name="Liu M."/>
            <person name="Dettman J."/>
            <person name="Nalam V."/>
            <person name="Broders K.D."/>
        </authorList>
    </citation>
    <scope>NUCLEOTIDE SEQUENCE [LARGE SCALE GENOMIC DNA]</scope>
    <source>
        <strain evidence="2 3">LM583</strain>
    </source>
</reference>
<sequence>MAGAFPLIQESSSMEYTTNEDKIFYWPGPPILGEMVADDLVVVRPGRALPRRTRKMAAGTGKEVHHPRRSAPSEQALGMEPSRSGGGVVSPTYRM</sequence>
<evidence type="ECO:0000313" key="3">
    <source>
        <dbReference type="Proteomes" id="UP000742024"/>
    </source>
</evidence>
<proteinExistence type="predicted"/>
<dbReference type="Proteomes" id="UP000742024">
    <property type="component" value="Unassembled WGS sequence"/>
</dbReference>
<accession>A0ABQ7P700</accession>
<gene>
    <name evidence="2" type="ORF">E4U57_005453</name>
</gene>
<comment type="caution">
    <text evidence="2">The sequence shown here is derived from an EMBL/GenBank/DDBJ whole genome shotgun (WGS) entry which is preliminary data.</text>
</comment>
<keyword evidence="3" id="KW-1185">Reference proteome</keyword>
<feature type="region of interest" description="Disordered" evidence="1">
    <location>
        <begin position="52"/>
        <end position="95"/>
    </location>
</feature>
<protein>
    <submittedName>
        <fullName evidence="2">Uncharacterized protein</fullName>
    </submittedName>
</protein>
<evidence type="ECO:0000313" key="2">
    <source>
        <dbReference type="EMBL" id="KAG5953409.1"/>
    </source>
</evidence>
<organism evidence="2 3">
    <name type="scientific">Claviceps arundinis</name>
    <dbReference type="NCBI Taxonomy" id="1623583"/>
    <lineage>
        <taxon>Eukaryota</taxon>
        <taxon>Fungi</taxon>
        <taxon>Dikarya</taxon>
        <taxon>Ascomycota</taxon>
        <taxon>Pezizomycotina</taxon>
        <taxon>Sordariomycetes</taxon>
        <taxon>Hypocreomycetidae</taxon>
        <taxon>Hypocreales</taxon>
        <taxon>Clavicipitaceae</taxon>
        <taxon>Claviceps</taxon>
    </lineage>
</organism>